<dbReference type="InterPro" id="IPR001387">
    <property type="entry name" value="Cro/C1-type_HTH"/>
</dbReference>
<dbReference type="PANTHER" id="PTHR33516:SF2">
    <property type="entry name" value="LEXA REPRESSOR-RELATED"/>
    <property type="match status" value="1"/>
</dbReference>
<dbReference type="PROSITE" id="PS50943">
    <property type="entry name" value="HTH_CROC1"/>
    <property type="match status" value="1"/>
</dbReference>
<dbReference type="Proteomes" id="UP001142444">
    <property type="component" value="Unassembled WGS sequence"/>
</dbReference>
<dbReference type="InterPro" id="IPR039418">
    <property type="entry name" value="LexA-like"/>
</dbReference>
<dbReference type="SUPFAM" id="SSF47413">
    <property type="entry name" value="lambda repressor-like DNA-binding domains"/>
    <property type="match status" value="1"/>
</dbReference>
<feature type="domain" description="HTH cro/C1-type" evidence="1">
    <location>
        <begin position="31"/>
        <end position="73"/>
    </location>
</feature>
<dbReference type="Gene3D" id="2.10.109.10">
    <property type="entry name" value="Umud Fragment, subunit A"/>
    <property type="match status" value="1"/>
</dbReference>
<protein>
    <submittedName>
        <fullName evidence="2">XRE family transcriptional regulator</fullName>
    </submittedName>
</protein>
<keyword evidence="3" id="KW-1185">Reference proteome</keyword>
<dbReference type="PANTHER" id="PTHR33516">
    <property type="entry name" value="LEXA REPRESSOR"/>
    <property type="match status" value="1"/>
</dbReference>
<dbReference type="SMART" id="SM00530">
    <property type="entry name" value="HTH_XRE"/>
    <property type="match status" value="1"/>
</dbReference>
<dbReference type="Pfam" id="PF00717">
    <property type="entry name" value="Peptidase_S24"/>
    <property type="match status" value="1"/>
</dbReference>
<dbReference type="CDD" id="cd00093">
    <property type="entry name" value="HTH_XRE"/>
    <property type="match status" value="1"/>
</dbReference>
<sequence length="224" mass="25155">MLTDEKIRVDFAKRLDIACKQKGLPEKGRGTQLASVCKVTPKAVSKWLNAETMPSTANIYLLAKFLAVTPEWLTYGIGNVIPAAIGTTKVPLISYVQAGAWTGIDDFRETCGDYEYILTDLDVSGDAFALKIKGDSMEPEFIGGDIVIIDPRVEPHAGEFVAAINGDYEATFKKYRPLEDLDEYGRQHFELVPLNPDWHSMSSLKQEIRIIGTMVEHRIYRRKR</sequence>
<dbReference type="InterPro" id="IPR010982">
    <property type="entry name" value="Lambda_DNA-bd_dom_sf"/>
</dbReference>
<dbReference type="Pfam" id="PF01381">
    <property type="entry name" value="HTH_3"/>
    <property type="match status" value="1"/>
</dbReference>
<evidence type="ECO:0000259" key="1">
    <source>
        <dbReference type="PROSITE" id="PS50943"/>
    </source>
</evidence>
<dbReference type="InterPro" id="IPR050077">
    <property type="entry name" value="LexA_repressor"/>
</dbReference>
<dbReference type="EMBL" id="JAPHVQ010000020">
    <property type="protein sequence ID" value="MDE8035758.1"/>
    <property type="molecule type" value="Genomic_DNA"/>
</dbReference>
<dbReference type="InterPro" id="IPR015927">
    <property type="entry name" value="Peptidase_S24_S26A/B/C"/>
</dbReference>
<name>A0A9X4JF15_ACTEU</name>
<evidence type="ECO:0000313" key="2">
    <source>
        <dbReference type="EMBL" id="MDE8035758.1"/>
    </source>
</evidence>
<reference evidence="2" key="1">
    <citation type="submission" date="2022-11" db="EMBL/GenBank/DDBJ databases">
        <authorList>
            <person name="Kamali M."/>
            <person name="Peak L."/>
            <person name="Go Y.Y."/>
            <person name="Balasuriya U.B.R."/>
            <person name="Carossino M."/>
        </authorList>
    </citation>
    <scope>NUCLEOTIDE SEQUENCE</scope>
    <source>
        <strain evidence="2">4524</strain>
    </source>
</reference>
<dbReference type="RefSeq" id="WP_275218544.1">
    <property type="nucleotide sequence ID" value="NZ_JAPHVQ010000020.1"/>
</dbReference>
<dbReference type="Gene3D" id="1.10.260.40">
    <property type="entry name" value="lambda repressor-like DNA-binding domains"/>
    <property type="match status" value="1"/>
</dbReference>
<evidence type="ECO:0000313" key="3">
    <source>
        <dbReference type="Proteomes" id="UP001142444"/>
    </source>
</evidence>
<dbReference type="InterPro" id="IPR036286">
    <property type="entry name" value="LexA/Signal_pep-like_sf"/>
</dbReference>
<proteinExistence type="predicted"/>
<organism evidence="2 3">
    <name type="scientific">Actinobacillus equuli subsp. equuli</name>
    <dbReference type="NCBI Taxonomy" id="202947"/>
    <lineage>
        <taxon>Bacteria</taxon>
        <taxon>Pseudomonadati</taxon>
        <taxon>Pseudomonadota</taxon>
        <taxon>Gammaproteobacteria</taxon>
        <taxon>Pasteurellales</taxon>
        <taxon>Pasteurellaceae</taxon>
        <taxon>Actinobacillus</taxon>
    </lineage>
</organism>
<comment type="caution">
    <text evidence="2">The sequence shown here is derived from an EMBL/GenBank/DDBJ whole genome shotgun (WGS) entry which is preliminary data.</text>
</comment>
<dbReference type="CDD" id="cd06529">
    <property type="entry name" value="S24_LexA-like"/>
    <property type="match status" value="1"/>
</dbReference>
<dbReference type="GO" id="GO:0003677">
    <property type="term" value="F:DNA binding"/>
    <property type="evidence" value="ECO:0007669"/>
    <property type="project" value="InterPro"/>
</dbReference>
<accession>A0A9X4JF15</accession>
<reference evidence="2" key="2">
    <citation type="journal article" date="2023" name="Pathogens">
        <title>Pathological Features and Genomic Characterization of an Actinobacillus equuli subsp. equuli Bearing Unique Virulence-Associated Genes from an Adult Horse with Pleuropneumonia.</title>
        <authorList>
            <person name="Kamali M."/>
            <person name="Carossino M."/>
            <person name="Del Piero F."/>
            <person name="Peak L."/>
            <person name="Mitchell M.S."/>
            <person name="Willette J."/>
            <person name="Baker R."/>
            <person name="Li F."/>
            <person name="Kenez A."/>
            <person name="Balasuriya U.B.R."/>
            <person name="Go Y.Y."/>
        </authorList>
    </citation>
    <scope>NUCLEOTIDE SEQUENCE</scope>
    <source>
        <strain evidence="2">4524</strain>
    </source>
</reference>
<gene>
    <name evidence="2" type="ORF">OQ257_11385</name>
</gene>
<dbReference type="SUPFAM" id="SSF51306">
    <property type="entry name" value="LexA/Signal peptidase"/>
    <property type="match status" value="1"/>
</dbReference>
<dbReference type="AlphaFoldDB" id="A0A9X4JF15"/>